<keyword evidence="5" id="KW-0460">Magnesium</keyword>
<organism evidence="6 7">
    <name type="scientific">Paraclostridium ghonii</name>
    <dbReference type="NCBI Taxonomy" id="29358"/>
    <lineage>
        <taxon>Bacteria</taxon>
        <taxon>Bacillati</taxon>
        <taxon>Bacillota</taxon>
        <taxon>Clostridia</taxon>
        <taxon>Peptostreptococcales</taxon>
        <taxon>Peptostreptococcaceae</taxon>
        <taxon>Paraclostridium</taxon>
    </lineage>
</organism>
<evidence type="ECO:0000256" key="2">
    <source>
        <dbReference type="ARBA" id="ARBA00012146"/>
    </source>
</evidence>
<dbReference type="Pfam" id="PF00719">
    <property type="entry name" value="Pyrophosphatase"/>
    <property type="match status" value="1"/>
</dbReference>
<comment type="cofactor">
    <cofactor evidence="1">
        <name>Mg(2+)</name>
        <dbReference type="ChEBI" id="CHEBI:18420"/>
    </cofactor>
</comment>
<dbReference type="InterPro" id="IPR008162">
    <property type="entry name" value="Pyrophosphatase"/>
</dbReference>
<accession>A0ABU0MXY7</accession>
<keyword evidence="4 6" id="KW-0378">Hydrolase</keyword>
<dbReference type="EC" id="3.6.1.1" evidence="2"/>
<comment type="caution">
    <text evidence="6">The sequence shown here is derived from an EMBL/GenBank/DDBJ whole genome shotgun (WGS) entry which is preliminary data.</text>
</comment>
<evidence type="ECO:0000256" key="4">
    <source>
        <dbReference type="ARBA" id="ARBA00022801"/>
    </source>
</evidence>
<evidence type="ECO:0000256" key="5">
    <source>
        <dbReference type="ARBA" id="ARBA00022842"/>
    </source>
</evidence>
<protein>
    <recommendedName>
        <fullName evidence="2">inorganic diphosphatase</fullName>
        <ecNumber evidence="2">3.6.1.1</ecNumber>
    </recommendedName>
</protein>
<dbReference type="EMBL" id="JAUSWG010000003">
    <property type="protein sequence ID" value="MDQ0555701.1"/>
    <property type="molecule type" value="Genomic_DNA"/>
</dbReference>
<dbReference type="Proteomes" id="UP001232584">
    <property type="component" value="Unassembled WGS sequence"/>
</dbReference>
<name>A0ABU0MXY7_9FIRM</name>
<evidence type="ECO:0000256" key="1">
    <source>
        <dbReference type="ARBA" id="ARBA00001946"/>
    </source>
</evidence>
<keyword evidence="3" id="KW-0479">Metal-binding</keyword>
<gene>
    <name evidence="6" type="ORF">QOZ92_000814</name>
</gene>
<evidence type="ECO:0000313" key="7">
    <source>
        <dbReference type="Proteomes" id="UP001232584"/>
    </source>
</evidence>
<proteinExistence type="predicted"/>
<evidence type="ECO:0000313" key="6">
    <source>
        <dbReference type="EMBL" id="MDQ0555701.1"/>
    </source>
</evidence>
<keyword evidence="7" id="KW-1185">Reference proteome</keyword>
<sequence>MEKYLGKKVDVIIDRKLGSIHPTHNFIYSLNYGYIPNTVSGDGEEIDVYIIGEFEPLERYSGYVLAIIEREDDIEDKLVVCKELNKYNKEQIEVLVEFQEKFFKSTVKMKK</sequence>
<reference evidence="6 7" key="1">
    <citation type="submission" date="2023-07" db="EMBL/GenBank/DDBJ databases">
        <title>Genomic Encyclopedia of Type Strains, Phase IV (KMG-IV): sequencing the most valuable type-strain genomes for metagenomic binning, comparative biology and taxonomic classification.</title>
        <authorList>
            <person name="Goeker M."/>
        </authorList>
    </citation>
    <scope>NUCLEOTIDE SEQUENCE [LARGE SCALE GENOMIC DNA]</scope>
    <source>
        <strain evidence="6 7">DSM 15049</strain>
    </source>
</reference>
<dbReference type="RefSeq" id="WP_307503454.1">
    <property type="nucleotide sequence ID" value="NZ_BAAACE010000028.1"/>
</dbReference>
<evidence type="ECO:0000256" key="3">
    <source>
        <dbReference type="ARBA" id="ARBA00022723"/>
    </source>
</evidence>
<dbReference type="GO" id="GO:0004427">
    <property type="term" value="F:inorganic diphosphate phosphatase activity"/>
    <property type="evidence" value="ECO:0007669"/>
    <property type="project" value="UniProtKB-EC"/>
</dbReference>
<dbReference type="SUPFAM" id="SSF50324">
    <property type="entry name" value="Inorganic pyrophosphatase"/>
    <property type="match status" value="1"/>
</dbReference>
<dbReference type="Gene3D" id="3.90.80.10">
    <property type="entry name" value="Inorganic pyrophosphatase"/>
    <property type="match status" value="1"/>
</dbReference>
<dbReference type="InterPro" id="IPR036649">
    <property type="entry name" value="Pyrophosphatase_sf"/>
</dbReference>